<dbReference type="AlphaFoldDB" id="A0A917FNJ1"/>
<evidence type="ECO:0000259" key="1">
    <source>
        <dbReference type="Pfam" id="PF01261"/>
    </source>
</evidence>
<feature type="domain" description="Xylose isomerase-like TIM barrel" evidence="1">
    <location>
        <begin position="21"/>
        <end position="133"/>
    </location>
</feature>
<comment type="caution">
    <text evidence="2">The sequence shown here is derived from an EMBL/GenBank/DDBJ whole genome shotgun (WGS) entry which is preliminary data.</text>
</comment>
<dbReference type="InterPro" id="IPR013022">
    <property type="entry name" value="Xyl_isomerase-like_TIM-brl"/>
</dbReference>
<reference evidence="2" key="1">
    <citation type="journal article" date="2014" name="Int. J. Syst. Evol. Microbiol.">
        <title>Complete genome sequence of Corynebacterium casei LMG S-19264T (=DSM 44701T), isolated from a smear-ripened cheese.</title>
        <authorList>
            <consortium name="US DOE Joint Genome Institute (JGI-PGF)"/>
            <person name="Walter F."/>
            <person name="Albersmeier A."/>
            <person name="Kalinowski J."/>
            <person name="Ruckert C."/>
        </authorList>
    </citation>
    <scope>NUCLEOTIDE SEQUENCE</scope>
    <source>
        <strain evidence="2">CCM 7905</strain>
    </source>
</reference>
<proteinExistence type="predicted"/>
<name>A0A917FNJ1_9NOCA</name>
<dbReference type="PANTHER" id="PTHR12110:SF47">
    <property type="match status" value="1"/>
</dbReference>
<dbReference type="EMBL" id="BMCU01000001">
    <property type="protein sequence ID" value="GGF95774.1"/>
    <property type="molecule type" value="Genomic_DNA"/>
</dbReference>
<keyword evidence="3" id="KW-1185">Reference proteome</keyword>
<dbReference type="InterPro" id="IPR036237">
    <property type="entry name" value="Xyl_isomerase-like_sf"/>
</dbReference>
<dbReference type="PANTHER" id="PTHR12110">
    <property type="entry name" value="HYDROXYPYRUVATE ISOMERASE"/>
    <property type="match status" value="1"/>
</dbReference>
<sequence>MRIPIGLSTASVYPQTTESAFRFAADLGYDGVEIMVWADAVSQNVGAVAALSRKYGMPVVSLHAPCLLITQRIWGADPVAKLARSVQAAQDLDTTTVVIHPPFRWQRKYADGFADQIAELEDKSDVVVAVENMFPMRADRFFGAKERSAGRLAKRGGPGPAVSAFQPSYDPTDVGHRHFTLDFSHVATAGSDAMAMAERMGDGLTHLHLADGRGASVDEHLIPGDGTVPVAEVCAALMKRGFDGRAAVEINTQNARTKPERAAMLSRALDFGRKHLS</sequence>
<gene>
    <name evidence="2" type="ORF">GCM10007304_07030</name>
</gene>
<dbReference type="Pfam" id="PF01261">
    <property type="entry name" value="AP_endonuc_2"/>
    <property type="match status" value="2"/>
</dbReference>
<evidence type="ECO:0000313" key="2">
    <source>
        <dbReference type="EMBL" id="GGF95774.1"/>
    </source>
</evidence>
<dbReference type="InterPro" id="IPR050312">
    <property type="entry name" value="IolE/XylAMocC-like"/>
</dbReference>
<reference evidence="2" key="2">
    <citation type="submission" date="2020-09" db="EMBL/GenBank/DDBJ databases">
        <authorList>
            <person name="Sun Q."/>
            <person name="Sedlacek I."/>
        </authorList>
    </citation>
    <scope>NUCLEOTIDE SEQUENCE</scope>
    <source>
        <strain evidence="2">CCM 7905</strain>
    </source>
</reference>
<accession>A0A917FNJ1</accession>
<dbReference type="SUPFAM" id="SSF51658">
    <property type="entry name" value="Xylose isomerase-like"/>
    <property type="match status" value="1"/>
</dbReference>
<protein>
    <recommendedName>
        <fullName evidence="1">Xylose isomerase-like TIM barrel domain-containing protein</fullName>
    </recommendedName>
</protein>
<evidence type="ECO:0000313" key="3">
    <source>
        <dbReference type="Proteomes" id="UP000654257"/>
    </source>
</evidence>
<feature type="domain" description="Xylose isomerase-like TIM barrel" evidence="1">
    <location>
        <begin position="179"/>
        <end position="266"/>
    </location>
</feature>
<organism evidence="2 3">
    <name type="scientific">Rhodococcoides trifolii</name>
    <dbReference type="NCBI Taxonomy" id="908250"/>
    <lineage>
        <taxon>Bacteria</taxon>
        <taxon>Bacillati</taxon>
        <taxon>Actinomycetota</taxon>
        <taxon>Actinomycetes</taxon>
        <taxon>Mycobacteriales</taxon>
        <taxon>Nocardiaceae</taxon>
        <taxon>Rhodococcoides</taxon>
    </lineage>
</organism>
<dbReference type="Proteomes" id="UP000654257">
    <property type="component" value="Unassembled WGS sequence"/>
</dbReference>
<dbReference type="Gene3D" id="3.20.20.150">
    <property type="entry name" value="Divalent-metal-dependent TIM barrel enzymes"/>
    <property type="match status" value="1"/>
</dbReference>